<evidence type="ECO:0000313" key="2">
    <source>
        <dbReference type="EMBL" id="KZL17209.1"/>
    </source>
</evidence>
<gene>
    <name evidence="2" type="ORF">PsAD2_03211</name>
</gene>
<keyword evidence="3" id="KW-1185">Reference proteome</keyword>
<feature type="chain" id="PRO_5007868802" evidence="1">
    <location>
        <begin position="27"/>
        <end position="318"/>
    </location>
</feature>
<dbReference type="EMBL" id="LMCB01000036">
    <property type="protein sequence ID" value="KZL17209.1"/>
    <property type="molecule type" value="Genomic_DNA"/>
</dbReference>
<dbReference type="PATRIC" id="fig|989403.3.peg.3440"/>
<dbReference type="RefSeq" id="WP_139201463.1">
    <property type="nucleotide sequence ID" value="NZ_FOFM01000029.1"/>
</dbReference>
<organism evidence="2 3">
    <name type="scientific">Pseudovibrio axinellae</name>
    <dbReference type="NCBI Taxonomy" id="989403"/>
    <lineage>
        <taxon>Bacteria</taxon>
        <taxon>Pseudomonadati</taxon>
        <taxon>Pseudomonadota</taxon>
        <taxon>Alphaproteobacteria</taxon>
        <taxon>Hyphomicrobiales</taxon>
        <taxon>Stappiaceae</taxon>
        <taxon>Pseudovibrio</taxon>
    </lineage>
</organism>
<proteinExistence type="predicted"/>
<sequence length="318" mass="35910">MKLSSLTNSLKIMLFGLVIGANPVHAELRLNDPIVDSSYALSYQEKLFSFDKDGVLASGPTRRKGEPVDYSSILKEVYMEGGFLWTLTECYALINYCTPLLRKYKSKDLYLKVLSEQDAISAKDLGDIEKVGKDTLIPLGFKIFLAPNTMDANLVIIAGSINDLTHEMQKREDLLARTAVEKWQSDEMTPYVFNGLFLARKNTPSFCYASTKDWAKRKKIWIYVSPSGIYQCLPQALLSAIGLYPTGLDIPSITDSSQKYKYPTFADLLFAKLLYDEKFPKQGGDDAVRKFWEQNVGSVWHQLVKDQLKDGPQPSKQQ</sequence>
<dbReference type="STRING" id="989403.SAMN05421798_1292"/>
<name>A0A165X0C5_9HYPH</name>
<protein>
    <submittedName>
        <fullName evidence="2">Uncharacterized protein</fullName>
    </submittedName>
</protein>
<dbReference type="Proteomes" id="UP000076577">
    <property type="component" value="Unassembled WGS sequence"/>
</dbReference>
<evidence type="ECO:0000256" key="1">
    <source>
        <dbReference type="SAM" id="SignalP"/>
    </source>
</evidence>
<keyword evidence="1" id="KW-0732">Signal</keyword>
<accession>A0A165X0C5</accession>
<feature type="signal peptide" evidence="1">
    <location>
        <begin position="1"/>
        <end position="26"/>
    </location>
</feature>
<evidence type="ECO:0000313" key="3">
    <source>
        <dbReference type="Proteomes" id="UP000076577"/>
    </source>
</evidence>
<reference evidence="2 3" key="1">
    <citation type="journal article" date="2016" name="Front. Microbiol.">
        <title>Comparative Genomic Analysis Reveals a Diverse Repertoire of Genes Involved in Prokaryote-Eukaryote Interactions within the Pseudovibrio Genus.</title>
        <authorList>
            <person name="Romano S."/>
            <person name="Fernandez-Guerra A."/>
            <person name="Reen F.J."/>
            <person name="Glockner F.O."/>
            <person name="Crowley S.P."/>
            <person name="O'Sullivan O."/>
            <person name="Cotter P.D."/>
            <person name="Adams C."/>
            <person name="Dobson A.D."/>
            <person name="O'Gara F."/>
        </authorList>
    </citation>
    <scope>NUCLEOTIDE SEQUENCE [LARGE SCALE GENOMIC DNA]</scope>
    <source>
        <strain evidence="2 3">Ad2</strain>
    </source>
</reference>
<dbReference type="AlphaFoldDB" id="A0A165X0C5"/>
<comment type="caution">
    <text evidence="2">The sequence shown here is derived from an EMBL/GenBank/DDBJ whole genome shotgun (WGS) entry which is preliminary data.</text>
</comment>